<evidence type="ECO:0000256" key="1">
    <source>
        <dbReference type="SAM" id="MobiDB-lite"/>
    </source>
</evidence>
<dbReference type="Proteomes" id="UP000683925">
    <property type="component" value="Unassembled WGS sequence"/>
</dbReference>
<dbReference type="EMBL" id="CAJJDP010000126">
    <property type="protein sequence ID" value="CAD8202171.1"/>
    <property type="molecule type" value="Genomic_DNA"/>
</dbReference>
<comment type="caution">
    <text evidence="2">The sequence shown here is derived from an EMBL/GenBank/DDBJ whole genome shotgun (WGS) entry which is preliminary data.</text>
</comment>
<evidence type="ECO:0000313" key="3">
    <source>
        <dbReference type="Proteomes" id="UP000683925"/>
    </source>
</evidence>
<dbReference type="OMA" id="QRKASYQ"/>
<accession>A0A8S1XM70</accession>
<sequence length="143" mass="17054">MKTNYLRNSFEQYQQQPFYQYSKNQFVNQTSKQSFPISENYQSQLIQLSVQPKQNAQRKASYQDEEEKKQQMAQAIQQQIQNNQNRDDSIQKPFVDQYSQPLNEDVQKDQDIKLNTLMTKFFDVEVPNLNNVSIAYLLEELNK</sequence>
<feature type="region of interest" description="Disordered" evidence="1">
    <location>
        <begin position="52"/>
        <end position="103"/>
    </location>
</feature>
<keyword evidence="3" id="KW-1185">Reference proteome</keyword>
<feature type="compositionally biased region" description="Low complexity" evidence="1">
    <location>
        <begin position="71"/>
        <end position="84"/>
    </location>
</feature>
<dbReference type="AlphaFoldDB" id="A0A8S1XM70"/>
<protein>
    <submittedName>
        <fullName evidence="2">Uncharacterized protein</fullName>
    </submittedName>
</protein>
<proteinExistence type="predicted"/>
<evidence type="ECO:0000313" key="2">
    <source>
        <dbReference type="EMBL" id="CAD8202171.1"/>
    </source>
</evidence>
<name>A0A8S1XM70_PAROT</name>
<organism evidence="2 3">
    <name type="scientific">Paramecium octaurelia</name>
    <dbReference type="NCBI Taxonomy" id="43137"/>
    <lineage>
        <taxon>Eukaryota</taxon>
        <taxon>Sar</taxon>
        <taxon>Alveolata</taxon>
        <taxon>Ciliophora</taxon>
        <taxon>Intramacronucleata</taxon>
        <taxon>Oligohymenophorea</taxon>
        <taxon>Peniculida</taxon>
        <taxon>Parameciidae</taxon>
        <taxon>Paramecium</taxon>
    </lineage>
</organism>
<gene>
    <name evidence="2" type="ORF">POCTA_138.1.T1260114</name>
</gene>
<reference evidence="2" key="1">
    <citation type="submission" date="2021-01" db="EMBL/GenBank/DDBJ databases">
        <authorList>
            <consortium name="Genoscope - CEA"/>
            <person name="William W."/>
        </authorList>
    </citation>
    <scope>NUCLEOTIDE SEQUENCE</scope>
</reference>
<dbReference type="OrthoDB" id="309792at2759"/>